<evidence type="ECO:0000256" key="3">
    <source>
        <dbReference type="ARBA" id="ARBA00023163"/>
    </source>
</evidence>
<dbReference type="InterPro" id="IPR036390">
    <property type="entry name" value="WH_DNA-bd_sf"/>
</dbReference>
<dbReference type="InterPro" id="IPR008920">
    <property type="entry name" value="TF_FadR/GntR_C"/>
</dbReference>
<dbReference type="EMBL" id="JBHTJT010000032">
    <property type="protein sequence ID" value="MFD0981079.1"/>
    <property type="molecule type" value="Genomic_DNA"/>
</dbReference>
<feature type="domain" description="HTH gntR-type" evidence="4">
    <location>
        <begin position="14"/>
        <end position="81"/>
    </location>
</feature>
<evidence type="ECO:0000256" key="1">
    <source>
        <dbReference type="ARBA" id="ARBA00023015"/>
    </source>
</evidence>
<accession>A0ABW3ISS5</accession>
<sequence>MHERQILDGPEPKTTRTSVIYGDLRSSILDGSLRPGTKLNVRDLSAQFDTGLSPVREALNRLAMEGLADHTDNRGFFVPPVSVPELQDLTQARCWMNDLGIRRSIEFGDAGWEEQVLLSCHRLSRTPRDAADGSRGPDPAWNAAHKSFHQALVSACGSNWLIETCSQLYDSAERYRSLARLAGVSRSDPRDEHHEIMTAALDRDADRAATLLTDHFQRTAQLVQTVVGAWKS</sequence>
<dbReference type="Proteomes" id="UP001597108">
    <property type="component" value="Unassembled WGS sequence"/>
</dbReference>
<dbReference type="SMART" id="SM00895">
    <property type="entry name" value="FCD"/>
    <property type="match status" value="1"/>
</dbReference>
<dbReference type="InterPro" id="IPR036388">
    <property type="entry name" value="WH-like_DNA-bd_sf"/>
</dbReference>
<dbReference type="CDD" id="cd07377">
    <property type="entry name" value="WHTH_GntR"/>
    <property type="match status" value="1"/>
</dbReference>
<evidence type="ECO:0000259" key="4">
    <source>
        <dbReference type="PROSITE" id="PS50949"/>
    </source>
</evidence>
<evidence type="ECO:0000313" key="6">
    <source>
        <dbReference type="Proteomes" id="UP001597108"/>
    </source>
</evidence>
<dbReference type="Pfam" id="PF07729">
    <property type="entry name" value="FCD"/>
    <property type="match status" value="1"/>
</dbReference>
<dbReference type="RefSeq" id="WP_386075852.1">
    <property type="nucleotide sequence ID" value="NZ_JBHTJT010000032.1"/>
</dbReference>
<keyword evidence="2" id="KW-0238">DNA-binding</keyword>
<dbReference type="SMART" id="SM00345">
    <property type="entry name" value="HTH_GNTR"/>
    <property type="match status" value="1"/>
</dbReference>
<evidence type="ECO:0000256" key="2">
    <source>
        <dbReference type="ARBA" id="ARBA00023125"/>
    </source>
</evidence>
<name>A0ABW3ISS5_9RHOB</name>
<organism evidence="5 6">
    <name type="scientific">Tropicimonas aquimaris</name>
    <dbReference type="NCBI Taxonomy" id="914152"/>
    <lineage>
        <taxon>Bacteria</taxon>
        <taxon>Pseudomonadati</taxon>
        <taxon>Pseudomonadota</taxon>
        <taxon>Alphaproteobacteria</taxon>
        <taxon>Rhodobacterales</taxon>
        <taxon>Roseobacteraceae</taxon>
        <taxon>Tropicimonas</taxon>
    </lineage>
</organism>
<dbReference type="PANTHER" id="PTHR43537:SF20">
    <property type="entry name" value="HTH-TYPE TRANSCRIPTIONAL REPRESSOR GLAR"/>
    <property type="match status" value="1"/>
</dbReference>
<dbReference type="SUPFAM" id="SSF46785">
    <property type="entry name" value="Winged helix' DNA-binding domain"/>
    <property type="match status" value="1"/>
</dbReference>
<dbReference type="InterPro" id="IPR000524">
    <property type="entry name" value="Tscrpt_reg_HTH_GntR"/>
</dbReference>
<reference evidence="6" key="1">
    <citation type="journal article" date="2019" name="Int. J. Syst. Evol. Microbiol.">
        <title>The Global Catalogue of Microorganisms (GCM) 10K type strain sequencing project: providing services to taxonomists for standard genome sequencing and annotation.</title>
        <authorList>
            <consortium name="The Broad Institute Genomics Platform"/>
            <consortium name="The Broad Institute Genome Sequencing Center for Infectious Disease"/>
            <person name="Wu L."/>
            <person name="Ma J."/>
        </authorList>
    </citation>
    <scope>NUCLEOTIDE SEQUENCE [LARGE SCALE GENOMIC DNA]</scope>
    <source>
        <strain evidence="6">CCUG 60524</strain>
    </source>
</reference>
<dbReference type="Gene3D" id="1.10.10.10">
    <property type="entry name" value="Winged helix-like DNA-binding domain superfamily/Winged helix DNA-binding domain"/>
    <property type="match status" value="1"/>
</dbReference>
<evidence type="ECO:0000313" key="5">
    <source>
        <dbReference type="EMBL" id="MFD0981079.1"/>
    </source>
</evidence>
<protein>
    <submittedName>
        <fullName evidence="5">GntR family transcriptional regulator</fullName>
    </submittedName>
</protein>
<dbReference type="SUPFAM" id="SSF48008">
    <property type="entry name" value="GntR ligand-binding domain-like"/>
    <property type="match status" value="1"/>
</dbReference>
<dbReference type="Pfam" id="PF00392">
    <property type="entry name" value="GntR"/>
    <property type="match status" value="1"/>
</dbReference>
<gene>
    <name evidence="5" type="ORF">ACFQ2S_15650</name>
</gene>
<proteinExistence type="predicted"/>
<dbReference type="InterPro" id="IPR011711">
    <property type="entry name" value="GntR_C"/>
</dbReference>
<keyword evidence="3" id="KW-0804">Transcription</keyword>
<comment type="caution">
    <text evidence="5">The sequence shown here is derived from an EMBL/GenBank/DDBJ whole genome shotgun (WGS) entry which is preliminary data.</text>
</comment>
<keyword evidence="1" id="KW-0805">Transcription regulation</keyword>
<dbReference type="PROSITE" id="PS50949">
    <property type="entry name" value="HTH_GNTR"/>
    <property type="match status" value="1"/>
</dbReference>
<keyword evidence="6" id="KW-1185">Reference proteome</keyword>
<dbReference type="PANTHER" id="PTHR43537">
    <property type="entry name" value="TRANSCRIPTIONAL REGULATOR, GNTR FAMILY"/>
    <property type="match status" value="1"/>
</dbReference>
<dbReference type="Gene3D" id="1.20.120.530">
    <property type="entry name" value="GntR ligand-binding domain-like"/>
    <property type="match status" value="1"/>
</dbReference>